<dbReference type="CDD" id="cd01821">
    <property type="entry name" value="Rhamnogalacturan_acetylesterase_like"/>
    <property type="match status" value="1"/>
</dbReference>
<evidence type="ECO:0000313" key="3">
    <source>
        <dbReference type="Proteomes" id="UP000223968"/>
    </source>
</evidence>
<dbReference type="PANTHER" id="PTHR43695:SF2">
    <property type="entry name" value="PUTATIVE (AFU_ORTHOLOGUE AFUA_2G17250)-RELATED"/>
    <property type="match status" value="1"/>
</dbReference>
<dbReference type="InterPro" id="IPR036514">
    <property type="entry name" value="SGNH_hydro_sf"/>
</dbReference>
<evidence type="ECO:0000259" key="1">
    <source>
        <dbReference type="Pfam" id="PF13472"/>
    </source>
</evidence>
<proteinExistence type="predicted"/>
<feature type="domain" description="SGNH hydrolase-type esterase" evidence="1">
    <location>
        <begin position="14"/>
        <end position="190"/>
    </location>
</feature>
<dbReference type="InterPro" id="IPR013830">
    <property type="entry name" value="SGNH_hydro"/>
</dbReference>
<organism evidence="2 3">
    <name type="scientific">Helicocarpus griseus UAMH5409</name>
    <dbReference type="NCBI Taxonomy" id="1447875"/>
    <lineage>
        <taxon>Eukaryota</taxon>
        <taxon>Fungi</taxon>
        <taxon>Dikarya</taxon>
        <taxon>Ascomycota</taxon>
        <taxon>Pezizomycotina</taxon>
        <taxon>Eurotiomycetes</taxon>
        <taxon>Eurotiomycetidae</taxon>
        <taxon>Onygenales</taxon>
        <taxon>Ajellomycetaceae</taxon>
        <taxon>Helicocarpus</taxon>
    </lineage>
</organism>
<dbReference type="GO" id="GO:0016787">
    <property type="term" value="F:hydrolase activity"/>
    <property type="evidence" value="ECO:0007669"/>
    <property type="project" value="InterPro"/>
</dbReference>
<sequence>MTAQAKPPAFILTGDSTTAPDGGWGDGFLSTVLKNGATGVNLGDSGATTVSFIADGYWNDALTAIADAKGSHDPYVTIQFGHNDQKQDSTLDVFVANLERFINEAREAGATPLLLTSLSRRNFDTSVNSPVVKDNLANVRELTIEAADATGSAWQNLNARSQEYLNSIGPDNAHTYNWEPDDETHLNKEGGIVFGGLVADLILEAFPNLSEYVEVDAALLEALKSGEYYWPEN</sequence>
<dbReference type="Proteomes" id="UP000223968">
    <property type="component" value="Unassembled WGS sequence"/>
</dbReference>
<accession>A0A2B7Y3B0</accession>
<dbReference type="AlphaFoldDB" id="A0A2B7Y3B0"/>
<name>A0A2B7Y3B0_9EURO</name>
<reference evidence="2 3" key="1">
    <citation type="submission" date="2017-10" db="EMBL/GenBank/DDBJ databases">
        <title>Comparative genomics in systemic dimorphic fungi from Ajellomycetaceae.</title>
        <authorList>
            <person name="Munoz J.F."/>
            <person name="Mcewen J.G."/>
            <person name="Clay O.K."/>
            <person name="Cuomo C.A."/>
        </authorList>
    </citation>
    <scope>NUCLEOTIDE SEQUENCE [LARGE SCALE GENOMIC DNA]</scope>
    <source>
        <strain evidence="2 3">UAMH5409</strain>
    </source>
</reference>
<protein>
    <recommendedName>
        <fullName evidence="1">SGNH hydrolase-type esterase domain-containing protein</fullName>
    </recommendedName>
</protein>
<dbReference type="Pfam" id="PF13472">
    <property type="entry name" value="Lipase_GDSL_2"/>
    <property type="match status" value="1"/>
</dbReference>
<dbReference type="PANTHER" id="PTHR43695">
    <property type="entry name" value="PUTATIVE (AFU_ORTHOLOGUE AFUA_2G17250)-RELATED"/>
    <property type="match status" value="1"/>
</dbReference>
<dbReference type="OrthoDB" id="5041285at2759"/>
<dbReference type="Gene3D" id="3.40.50.1110">
    <property type="entry name" value="SGNH hydrolase"/>
    <property type="match status" value="1"/>
</dbReference>
<comment type="caution">
    <text evidence="2">The sequence shown here is derived from an EMBL/GenBank/DDBJ whole genome shotgun (WGS) entry which is preliminary data.</text>
</comment>
<evidence type="ECO:0000313" key="2">
    <source>
        <dbReference type="EMBL" id="PGH15177.1"/>
    </source>
</evidence>
<dbReference type="InterPro" id="IPR037459">
    <property type="entry name" value="RhgT-like"/>
</dbReference>
<keyword evidence="3" id="KW-1185">Reference proteome</keyword>
<dbReference type="EMBL" id="PDNB01000027">
    <property type="protein sequence ID" value="PGH15177.1"/>
    <property type="molecule type" value="Genomic_DNA"/>
</dbReference>
<dbReference type="STRING" id="1447875.A0A2B7Y3B0"/>
<gene>
    <name evidence="2" type="ORF">AJ79_02542</name>
</gene>
<dbReference type="SUPFAM" id="SSF52266">
    <property type="entry name" value="SGNH hydrolase"/>
    <property type="match status" value="1"/>
</dbReference>